<feature type="domain" description="Stealth protein CR2 conserved region 2" evidence="4">
    <location>
        <begin position="311"/>
        <end position="417"/>
    </location>
</feature>
<comment type="caution">
    <text evidence="8">The sequence shown here is derived from an EMBL/GenBank/DDBJ whole genome shotgun (WGS) entry which is preliminary data.</text>
</comment>
<evidence type="ECO:0000313" key="9">
    <source>
        <dbReference type="Proteomes" id="UP001052739"/>
    </source>
</evidence>
<protein>
    <submittedName>
        <fullName evidence="8">Exopolysaccharide phosphotransferase</fullName>
    </submittedName>
</protein>
<dbReference type="Proteomes" id="UP001052739">
    <property type="component" value="Unassembled WGS sequence"/>
</dbReference>
<comment type="similarity">
    <text evidence="1">Belongs to the stealth family.</text>
</comment>
<dbReference type="Pfam" id="PF17101">
    <property type="entry name" value="Stealth_CR1"/>
    <property type="match status" value="1"/>
</dbReference>
<evidence type="ECO:0000259" key="4">
    <source>
        <dbReference type="Pfam" id="PF11380"/>
    </source>
</evidence>
<evidence type="ECO:0000313" key="8">
    <source>
        <dbReference type="EMBL" id="GHI20031.1"/>
    </source>
</evidence>
<evidence type="ECO:0000259" key="5">
    <source>
        <dbReference type="Pfam" id="PF17101"/>
    </source>
</evidence>
<sequence length="599" mass="66473">MANSRNPESSALVSAYRNLVPARARRRIVAGIPQPVRQSVARTLAGVDSARSAVVARAIGGRRSGSDTERGVVRVIQDGGRHLRALEVPGITAWAARARNLHLLVGLLEDAGIAYFCVRGTAQGLPAVAVPARLREETEDLLAYAFDQEPGYVGADPGDMRPGETAATWRRLRSAKVLRVAWVVCDPSGRLVFGAKHGCDLEFWSEQDGELVAPRPNRVVTETAAEPHTVDAPQALFSPVPAQYTTGTARTLPEFTAHLPEDHAFPVDVVYTWVDADDPVWRGAKDSTRRLLGLETAGGPALHEQAANDARFTSRDELRYSLRSIHQYAPWVRNVFLVTAGQVPGWLDLDHPGLRVVDHQEIFSDPTALPTFNSHAIESQLHHIHDLSEHFLYLNDDVFFARPTSLGHFFHANGLSKFFMSKALIPTGRALPGDLPVNAAGKNSRGLIAQQFGTFVSQKMKHTPHALRRSVLAEIEHTYPRAHWTTQHARFRSPQDVPIASSLHHYFAYHSARATVGDLRYVYIDIGDRGAQQRLDRLVARRDFDTFCINDTVVPEDPAAQERMVRRFLDDYFPVPSPYERTDAVGLPTRRLTERGRAD</sequence>
<proteinExistence type="inferred from homology"/>
<feature type="domain" description="Stealth protein CR4 conserved region 4" evidence="7">
    <location>
        <begin position="537"/>
        <end position="584"/>
    </location>
</feature>
<name>A0ABQ3P4S1_9ACTN</name>
<feature type="domain" description="Stealth protein CR1 conserved region 1" evidence="5">
    <location>
        <begin position="265"/>
        <end position="289"/>
    </location>
</feature>
<keyword evidence="2" id="KW-0808">Transferase</keyword>
<keyword evidence="3" id="KW-0270">Exopolysaccharide synthesis</keyword>
<dbReference type="Pfam" id="PF11380">
    <property type="entry name" value="Stealth_CR2"/>
    <property type="match status" value="1"/>
</dbReference>
<evidence type="ECO:0000259" key="6">
    <source>
        <dbReference type="Pfam" id="PF17102"/>
    </source>
</evidence>
<evidence type="ECO:0000256" key="3">
    <source>
        <dbReference type="ARBA" id="ARBA00023169"/>
    </source>
</evidence>
<dbReference type="InterPro" id="IPR031357">
    <property type="entry name" value="Stealth_CR3"/>
</dbReference>
<accession>A0ABQ3P4S1</accession>
<organism evidence="8 9">
    <name type="scientific">Streptomyces hydrogenans</name>
    <dbReference type="NCBI Taxonomy" id="1873719"/>
    <lineage>
        <taxon>Bacteria</taxon>
        <taxon>Bacillati</taxon>
        <taxon>Actinomycetota</taxon>
        <taxon>Actinomycetes</taxon>
        <taxon>Kitasatosporales</taxon>
        <taxon>Streptomycetaceae</taxon>
        <taxon>Streptomyces</taxon>
    </lineage>
</organism>
<keyword evidence="9" id="KW-1185">Reference proteome</keyword>
<evidence type="ECO:0000256" key="1">
    <source>
        <dbReference type="ARBA" id="ARBA00007583"/>
    </source>
</evidence>
<dbReference type="InterPro" id="IPR031358">
    <property type="entry name" value="Stealth_CR1"/>
</dbReference>
<dbReference type="InterPro" id="IPR047141">
    <property type="entry name" value="Stealth"/>
</dbReference>
<dbReference type="RefSeq" id="WP_190223342.1">
    <property type="nucleotide sequence ID" value="NZ_BNBS01000031.1"/>
</dbReference>
<dbReference type="Pfam" id="PF17102">
    <property type="entry name" value="Stealth_CR3"/>
    <property type="match status" value="1"/>
</dbReference>
<dbReference type="PANTHER" id="PTHR24045:SF0">
    <property type="entry name" value="N-ACETYLGLUCOSAMINE-1-PHOSPHOTRANSFERASE SUBUNITS ALPHA_BETA"/>
    <property type="match status" value="1"/>
</dbReference>
<dbReference type="EMBL" id="BNDW01000004">
    <property type="protein sequence ID" value="GHI20031.1"/>
    <property type="molecule type" value="Genomic_DNA"/>
</dbReference>
<dbReference type="Pfam" id="PF17103">
    <property type="entry name" value="Stealth_CR4"/>
    <property type="match status" value="1"/>
</dbReference>
<dbReference type="InterPro" id="IPR031356">
    <property type="entry name" value="Stealth_CR4"/>
</dbReference>
<gene>
    <name evidence="8" type="ORF">Shyd_14020</name>
</gene>
<reference evidence="8" key="1">
    <citation type="submission" date="2024-05" db="EMBL/GenBank/DDBJ databases">
        <title>Whole genome shotgun sequence of Streptomyces hydrogenans NBRC 13475.</title>
        <authorList>
            <person name="Komaki H."/>
            <person name="Tamura T."/>
        </authorList>
    </citation>
    <scope>NUCLEOTIDE SEQUENCE</scope>
    <source>
        <strain evidence="8">NBRC 13475</strain>
    </source>
</reference>
<evidence type="ECO:0000256" key="2">
    <source>
        <dbReference type="ARBA" id="ARBA00022679"/>
    </source>
</evidence>
<dbReference type="PANTHER" id="PTHR24045">
    <property type="match status" value="1"/>
</dbReference>
<dbReference type="InterPro" id="IPR021520">
    <property type="entry name" value="Stealth_CR2"/>
</dbReference>
<evidence type="ECO:0000259" key="7">
    <source>
        <dbReference type="Pfam" id="PF17103"/>
    </source>
</evidence>
<feature type="domain" description="Stealth protein CR3 conserved region 3" evidence="6">
    <location>
        <begin position="461"/>
        <end position="509"/>
    </location>
</feature>